<proteinExistence type="predicted"/>
<evidence type="ECO:0000313" key="2">
    <source>
        <dbReference type="EMBL" id="CAD8711941.1"/>
    </source>
</evidence>
<dbReference type="AlphaFoldDB" id="A0A7S0XAY9"/>
<sequence>MGLRQLSPSASTGGSETMATHDGEADIDGEDEASEDVDDGQEDGEEEEEDKGEEDEGDDDSLYGGDDDTAAYLPSTCQHTFDDLGSQPLDNGVSQGFDFNDLLGSAVPVPTAFQVCAAGAAAAAAAAAAVATAARDAAAKEIVGQGTTRLDRLCALGAELEALGAEIADVVTGGEARREVETHVDALRHVVKKQFHTLGDMDFLL</sequence>
<feature type="region of interest" description="Disordered" evidence="1">
    <location>
        <begin position="1"/>
        <end position="73"/>
    </location>
</feature>
<evidence type="ECO:0000256" key="1">
    <source>
        <dbReference type="SAM" id="MobiDB-lite"/>
    </source>
</evidence>
<dbReference type="EMBL" id="HBFC01024258">
    <property type="protein sequence ID" value="CAD8711941.1"/>
    <property type="molecule type" value="Transcribed_RNA"/>
</dbReference>
<gene>
    <name evidence="2" type="ORF">MANT1106_LOCUS14628</name>
</gene>
<feature type="compositionally biased region" description="Polar residues" evidence="1">
    <location>
        <begin position="1"/>
        <end position="18"/>
    </location>
</feature>
<accession>A0A7S0XAY9</accession>
<reference evidence="2" key="1">
    <citation type="submission" date="2021-01" db="EMBL/GenBank/DDBJ databases">
        <authorList>
            <person name="Corre E."/>
            <person name="Pelletier E."/>
            <person name="Niang G."/>
            <person name="Scheremetjew M."/>
            <person name="Finn R."/>
            <person name="Kale V."/>
            <person name="Holt S."/>
            <person name="Cochrane G."/>
            <person name="Meng A."/>
            <person name="Brown T."/>
            <person name="Cohen L."/>
        </authorList>
    </citation>
    <scope>NUCLEOTIDE SEQUENCE</scope>
    <source>
        <strain evidence="2">SL-175</strain>
    </source>
</reference>
<organism evidence="2">
    <name type="scientific">Mantoniella antarctica</name>
    <dbReference type="NCBI Taxonomy" id="81844"/>
    <lineage>
        <taxon>Eukaryota</taxon>
        <taxon>Viridiplantae</taxon>
        <taxon>Chlorophyta</taxon>
        <taxon>Mamiellophyceae</taxon>
        <taxon>Mamiellales</taxon>
        <taxon>Mamiellaceae</taxon>
        <taxon>Mantoniella</taxon>
    </lineage>
</organism>
<name>A0A7S0XAY9_9CHLO</name>
<protein>
    <submittedName>
        <fullName evidence="2">Uncharacterized protein</fullName>
    </submittedName>
</protein>
<feature type="compositionally biased region" description="Acidic residues" evidence="1">
    <location>
        <begin position="25"/>
        <end position="69"/>
    </location>
</feature>